<comment type="subcellular location">
    <subcellularLocation>
        <location evidence="1">Secreted</location>
    </subcellularLocation>
</comment>
<protein>
    <submittedName>
        <fullName evidence="6">NTR domain-containing protein</fullName>
    </submittedName>
</protein>
<evidence type="ECO:0000313" key="6">
    <source>
        <dbReference type="WBParaSite" id="MhA1_Contig1400.frz3.gene14"/>
    </source>
</evidence>
<keyword evidence="3" id="KW-1015">Disulfide bond</keyword>
<dbReference type="WBParaSite" id="MhA1_Contig1400.frz3.gene14">
    <property type="protein sequence ID" value="MhA1_Contig1400.frz3.gene14"/>
    <property type="gene ID" value="MhA1_Contig1400.frz3.gene14"/>
</dbReference>
<evidence type="ECO:0000256" key="3">
    <source>
        <dbReference type="ARBA" id="ARBA00023157"/>
    </source>
</evidence>
<evidence type="ECO:0000313" key="5">
    <source>
        <dbReference type="Proteomes" id="UP000095281"/>
    </source>
</evidence>
<keyword evidence="5" id="KW-1185">Reference proteome</keyword>
<dbReference type="InterPro" id="IPR008993">
    <property type="entry name" value="TIMP-like_OB-fold"/>
</dbReference>
<keyword evidence="2" id="KW-0964">Secreted</keyword>
<dbReference type="PROSITE" id="PS50189">
    <property type="entry name" value="NTR"/>
    <property type="match status" value="1"/>
</dbReference>
<dbReference type="GO" id="GO:0008191">
    <property type="term" value="F:metalloendopeptidase inhibitor activity"/>
    <property type="evidence" value="ECO:0007669"/>
    <property type="project" value="InterPro"/>
</dbReference>
<dbReference type="Pfam" id="PF00965">
    <property type="entry name" value="TIMP"/>
    <property type="match status" value="1"/>
</dbReference>
<dbReference type="Gene3D" id="2.40.50.120">
    <property type="match status" value="1"/>
</dbReference>
<evidence type="ECO:0000256" key="1">
    <source>
        <dbReference type="ARBA" id="ARBA00004613"/>
    </source>
</evidence>
<dbReference type="AlphaFoldDB" id="A0A1I8B4H6"/>
<accession>A0A1I8B4H6</accession>
<dbReference type="PANTHER" id="PTHR11844:SF33">
    <property type="entry name" value="TISSUE INHIBITOR OF METALLOPROTEINASE"/>
    <property type="match status" value="1"/>
</dbReference>
<dbReference type="PANTHER" id="PTHR11844">
    <property type="entry name" value="METALLOPROTEASE INHIBITOR"/>
    <property type="match status" value="1"/>
</dbReference>
<dbReference type="InterPro" id="IPR001134">
    <property type="entry name" value="Netrin_domain"/>
</dbReference>
<name>A0A1I8B4H6_MELHA</name>
<dbReference type="GO" id="GO:0031012">
    <property type="term" value="C:extracellular matrix"/>
    <property type="evidence" value="ECO:0007669"/>
    <property type="project" value="TreeGrafter"/>
</dbReference>
<dbReference type="GO" id="GO:0005615">
    <property type="term" value="C:extracellular space"/>
    <property type="evidence" value="ECO:0007669"/>
    <property type="project" value="TreeGrafter"/>
</dbReference>
<evidence type="ECO:0000256" key="2">
    <source>
        <dbReference type="ARBA" id="ARBA00022525"/>
    </source>
</evidence>
<proteinExistence type="predicted"/>
<organism evidence="5 6">
    <name type="scientific">Meloidogyne hapla</name>
    <name type="common">Root-knot nematode worm</name>
    <dbReference type="NCBI Taxonomy" id="6305"/>
    <lineage>
        <taxon>Eukaryota</taxon>
        <taxon>Metazoa</taxon>
        <taxon>Ecdysozoa</taxon>
        <taxon>Nematoda</taxon>
        <taxon>Chromadorea</taxon>
        <taxon>Rhabditida</taxon>
        <taxon>Tylenchina</taxon>
        <taxon>Tylenchomorpha</taxon>
        <taxon>Tylenchoidea</taxon>
        <taxon>Meloidogynidae</taxon>
        <taxon>Meloidogyninae</taxon>
        <taxon>Meloidogyne</taxon>
    </lineage>
</organism>
<dbReference type="Proteomes" id="UP000095281">
    <property type="component" value="Unplaced"/>
</dbReference>
<feature type="domain" description="NTR" evidence="4">
    <location>
        <begin position="1"/>
        <end position="75"/>
    </location>
</feature>
<dbReference type="GO" id="GO:0002020">
    <property type="term" value="F:protease binding"/>
    <property type="evidence" value="ECO:0007669"/>
    <property type="project" value="TreeGrafter"/>
</dbReference>
<sequence>DKLCHQSKNIEFIYTASSSAACGAFLEFRKEYLIGGVYIDDETKKISSCGLIEDWDNLTEEIKKNLNNGNLGKNCTK</sequence>
<dbReference type="GO" id="GO:0051045">
    <property type="term" value="P:negative regulation of membrane protein ectodomain proteolysis"/>
    <property type="evidence" value="ECO:0007669"/>
    <property type="project" value="TreeGrafter"/>
</dbReference>
<reference evidence="6" key="1">
    <citation type="submission" date="2016-11" db="UniProtKB">
        <authorList>
            <consortium name="WormBaseParasite"/>
        </authorList>
    </citation>
    <scope>IDENTIFICATION</scope>
</reference>
<dbReference type="SUPFAM" id="SSF50242">
    <property type="entry name" value="TIMP-like"/>
    <property type="match status" value="1"/>
</dbReference>
<dbReference type="InterPro" id="IPR001820">
    <property type="entry name" value="TIMP"/>
</dbReference>
<evidence type="ECO:0000259" key="4">
    <source>
        <dbReference type="PROSITE" id="PS50189"/>
    </source>
</evidence>